<evidence type="ECO:0000259" key="2">
    <source>
        <dbReference type="Pfam" id="PF01494"/>
    </source>
</evidence>
<gene>
    <name evidence="3" type="ORF">D8Y23_08640</name>
</gene>
<dbReference type="PANTHER" id="PTHR43476">
    <property type="entry name" value="3-(3-HYDROXY-PHENYL)PROPIONATE/3-HYDROXYCINNAMIC ACID HYDROXYLASE"/>
    <property type="match status" value="1"/>
</dbReference>
<dbReference type="SUPFAM" id="SSF51905">
    <property type="entry name" value="FAD/NAD(P)-binding domain"/>
    <property type="match status" value="1"/>
</dbReference>
<accession>A0A443JEH0</accession>
<dbReference type="GO" id="GO:0019622">
    <property type="term" value="P:3-(3-hydroxy)phenylpropionate catabolic process"/>
    <property type="evidence" value="ECO:0007669"/>
    <property type="project" value="TreeGrafter"/>
</dbReference>
<dbReference type="InterPro" id="IPR002938">
    <property type="entry name" value="FAD-bd"/>
</dbReference>
<dbReference type="Gene3D" id="3.50.50.60">
    <property type="entry name" value="FAD/NAD(P)-binding domain"/>
    <property type="match status" value="1"/>
</dbReference>
<evidence type="ECO:0000313" key="4">
    <source>
        <dbReference type="Proteomes" id="UP000285970"/>
    </source>
</evidence>
<dbReference type="RefSeq" id="WP_128217741.1">
    <property type="nucleotide sequence ID" value="NZ_RBZY01000026.1"/>
</dbReference>
<keyword evidence="1" id="KW-0560">Oxidoreductase</keyword>
<dbReference type="AlphaFoldDB" id="A0A443JEH0"/>
<sequence length="383" mass="40360">MTDVLVVGAGPVGLALGADLRARGVDVAIVERRGETDAGTRAIGIHSPSLAHLELSGATDALLARAVRIRRGEARADGRTLAAIRFDRLKARHPYVAALPQSDTVEQLTHLAPAVERGVRVIAVREDGPVVRVQTTGLHGDRERRARIVVVASGWAGRELVYRPGAVRTRHYPDRYAMVDVIAPGDATALVHLERGGVVESFPLPGGRRRLVAWAGMEDVPDAAGFLHGALADRVGLEVDTSAATTFRVRRAVAPALRRGRVIVVGDAAHEVSPIGGQGMNLGLLDALTLSPLLAEWVRGQEPSGLAAWEGGRVASARHAARLAFLNTMLGRGATPVAHAARSQALRAVLRGPGGAAFTRAYAMDFDAAARGGAARRQVARGE</sequence>
<feature type="domain" description="FAD-binding" evidence="2">
    <location>
        <begin position="2"/>
        <end position="154"/>
    </location>
</feature>
<dbReference type="Pfam" id="PF01494">
    <property type="entry name" value="FAD_binding_3"/>
    <property type="match status" value="2"/>
</dbReference>
<dbReference type="GO" id="GO:0071949">
    <property type="term" value="F:FAD binding"/>
    <property type="evidence" value="ECO:0007669"/>
    <property type="project" value="InterPro"/>
</dbReference>
<reference evidence="3 4" key="1">
    <citation type="journal article" date="2018" name="Front. Microbiol.">
        <title>Novel Insights Into Bacterial Dimethylsulfoniopropionate Catabolism in the East China Sea.</title>
        <authorList>
            <person name="Liu J."/>
            <person name="Liu J."/>
            <person name="Zhang S.H."/>
            <person name="Liang J."/>
            <person name="Lin H."/>
            <person name="Song D."/>
            <person name="Yang G.P."/>
            <person name="Todd J.D."/>
            <person name="Zhang X.H."/>
        </authorList>
    </citation>
    <scope>NUCLEOTIDE SEQUENCE [LARGE SCALE GENOMIC DNA]</scope>
    <source>
        <strain evidence="3 4">ZYFD042</strain>
    </source>
</reference>
<dbReference type="Proteomes" id="UP000285970">
    <property type="component" value="Unassembled WGS sequence"/>
</dbReference>
<dbReference type="Gene3D" id="3.30.70.2450">
    <property type="match status" value="1"/>
</dbReference>
<evidence type="ECO:0000313" key="3">
    <source>
        <dbReference type="EMBL" id="RWR18935.1"/>
    </source>
</evidence>
<dbReference type="InterPro" id="IPR050631">
    <property type="entry name" value="PheA/TfdB_FAD_monoxygenase"/>
</dbReference>
<dbReference type="EMBL" id="RBZY01000026">
    <property type="protein sequence ID" value="RWR18935.1"/>
    <property type="molecule type" value="Genomic_DNA"/>
</dbReference>
<proteinExistence type="predicted"/>
<feature type="domain" description="FAD-binding" evidence="2">
    <location>
        <begin position="235"/>
        <end position="311"/>
    </location>
</feature>
<dbReference type="InterPro" id="IPR036188">
    <property type="entry name" value="FAD/NAD-bd_sf"/>
</dbReference>
<evidence type="ECO:0000256" key="1">
    <source>
        <dbReference type="ARBA" id="ARBA00023002"/>
    </source>
</evidence>
<comment type="caution">
    <text evidence="3">The sequence shown here is derived from an EMBL/GenBank/DDBJ whole genome shotgun (WGS) entry which is preliminary data.</text>
</comment>
<dbReference type="PRINTS" id="PR00420">
    <property type="entry name" value="RNGMNOXGNASE"/>
</dbReference>
<dbReference type="OrthoDB" id="4246007at2"/>
<name>A0A443JEH0_9MICO</name>
<protein>
    <submittedName>
        <fullName evidence="3">FAD-dependent monooxygenase</fullName>
    </submittedName>
</protein>
<organism evidence="3 4">
    <name type="scientific">Microbacterium enclense</name>
    <dbReference type="NCBI Taxonomy" id="993073"/>
    <lineage>
        <taxon>Bacteria</taxon>
        <taxon>Bacillati</taxon>
        <taxon>Actinomycetota</taxon>
        <taxon>Actinomycetes</taxon>
        <taxon>Micrococcales</taxon>
        <taxon>Microbacteriaceae</taxon>
        <taxon>Microbacterium</taxon>
    </lineage>
</organism>
<dbReference type="GO" id="GO:0008688">
    <property type="term" value="F:3-(3-hydroxyphenyl)propionate hydroxylase activity"/>
    <property type="evidence" value="ECO:0007669"/>
    <property type="project" value="TreeGrafter"/>
</dbReference>
<keyword evidence="3" id="KW-0503">Monooxygenase</keyword>
<dbReference type="PANTHER" id="PTHR43476:SF3">
    <property type="entry name" value="FAD-BINDING MONOOXYGENASE"/>
    <property type="match status" value="1"/>
</dbReference>